<organism evidence="5 6">
    <name type="scientific">Adhaeretor mobilis</name>
    <dbReference type="NCBI Taxonomy" id="1930276"/>
    <lineage>
        <taxon>Bacteria</taxon>
        <taxon>Pseudomonadati</taxon>
        <taxon>Planctomycetota</taxon>
        <taxon>Planctomycetia</taxon>
        <taxon>Pirellulales</taxon>
        <taxon>Lacipirellulaceae</taxon>
        <taxon>Adhaeretor</taxon>
    </lineage>
</organism>
<evidence type="ECO:0000313" key="6">
    <source>
        <dbReference type="Proteomes" id="UP000319852"/>
    </source>
</evidence>
<feature type="compositionally biased region" description="Low complexity" evidence="4">
    <location>
        <begin position="129"/>
        <end position="138"/>
    </location>
</feature>
<accession>A0A517MTI8</accession>
<dbReference type="PANTHER" id="PTHR12919">
    <property type="entry name" value="30S RIBOSOMAL PROTEIN S16"/>
    <property type="match status" value="1"/>
</dbReference>
<dbReference type="InterPro" id="IPR023803">
    <property type="entry name" value="Ribosomal_bS16_dom_sf"/>
</dbReference>
<keyword evidence="1 3" id="KW-0689">Ribosomal protein</keyword>
<dbReference type="KEGG" id="amob:HG15A2_13690"/>
<evidence type="ECO:0000313" key="5">
    <source>
        <dbReference type="EMBL" id="QDS98097.1"/>
    </source>
</evidence>
<sequence length="184" mass="19647">MAVRIRMKKMGRTHRPYYRICAIDKRSPRDGRVLEELGTYDPNIADTDARATLKADRIDHWLSVGAQPSDRVGTLIKKYGTGGTRVAENAAAREKHAAPKVVPDAGEPVSKAKDPVEEAAKAEAEAKAAAEAAAADAPATEEKTEEAAGEESKPAEATTEEKAEAPAAKETKEEAPAAEEEAKE</sequence>
<evidence type="ECO:0000256" key="1">
    <source>
        <dbReference type="ARBA" id="ARBA00022980"/>
    </source>
</evidence>
<evidence type="ECO:0000256" key="4">
    <source>
        <dbReference type="SAM" id="MobiDB-lite"/>
    </source>
</evidence>
<dbReference type="NCBIfam" id="TIGR00002">
    <property type="entry name" value="S16"/>
    <property type="match status" value="1"/>
</dbReference>
<gene>
    <name evidence="3 5" type="primary">rpsP</name>
    <name evidence="5" type="ORF">HG15A2_13690</name>
</gene>
<keyword evidence="2 3" id="KW-0687">Ribonucleoprotein</keyword>
<dbReference type="HAMAP" id="MF_00385">
    <property type="entry name" value="Ribosomal_bS16"/>
    <property type="match status" value="1"/>
</dbReference>
<dbReference type="AlphaFoldDB" id="A0A517MTI8"/>
<proteinExistence type="inferred from homology"/>
<dbReference type="GO" id="GO:0006412">
    <property type="term" value="P:translation"/>
    <property type="evidence" value="ECO:0007669"/>
    <property type="project" value="UniProtKB-UniRule"/>
</dbReference>
<keyword evidence="6" id="KW-1185">Reference proteome</keyword>
<evidence type="ECO:0000256" key="3">
    <source>
        <dbReference type="HAMAP-Rule" id="MF_00385"/>
    </source>
</evidence>
<dbReference type="SUPFAM" id="SSF54565">
    <property type="entry name" value="Ribosomal protein S16"/>
    <property type="match status" value="1"/>
</dbReference>
<dbReference type="GO" id="GO:0015935">
    <property type="term" value="C:small ribosomal subunit"/>
    <property type="evidence" value="ECO:0007669"/>
    <property type="project" value="TreeGrafter"/>
</dbReference>
<evidence type="ECO:0000256" key="2">
    <source>
        <dbReference type="ARBA" id="ARBA00023274"/>
    </source>
</evidence>
<dbReference type="Pfam" id="PF00886">
    <property type="entry name" value="Ribosomal_S16"/>
    <property type="match status" value="1"/>
</dbReference>
<dbReference type="Gene3D" id="3.30.1320.10">
    <property type="match status" value="1"/>
</dbReference>
<dbReference type="Proteomes" id="UP000319852">
    <property type="component" value="Chromosome"/>
</dbReference>
<comment type="similarity">
    <text evidence="3">Belongs to the bacterial ribosomal protein bS16 family.</text>
</comment>
<dbReference type="InterPro" id="IPR000307">
    <property type="entry name" value="Ribosomal_bS16"/>
</dbReference>
<dbReference type="PANTHER" id="PTHR12919:SF20">
    <property type="entry name" value="SMALL RIBOSOMAL SUBUNIT PROTEIN BS16M"/>
    <property type="match status" value="1"/>
</dbReference>
<protein>
    <recommendedName>
        <fullName evidence="3">Small ribosomal subunit protein bS16</fullName>
    </recommendedName>
</protein>
<feature type="region of interest" description="Disordered" evidence="4">
    <location>
        <begin position="87"/>
        <end position="184"/>
    </location>
</feature>
<dbReference type="GO" id="GO:0003735">
    <property type="term" value="F:structural constituent of ribosome"/>
    <property type="evidence" value="ECO:0007669"/>
    <property type="project" value="InterPro"/>
</dbReference>
<feature type="compositionally biased region" description="Basic and acidic residues" evidence="4">
    <location>
        <begin position="140"/>
        <end position="184"/>
    </location>
</feature>
<dbReference type="RefSeq" id="WP_218932365.1">
    <property type="nucleotide sequence ID" value="NZ_CP036263.1"/>
</dbReference>
<reference evidence="5 6" key="1">
    <citation type="submission" date="2019-02" db="EMBL/GenBank/DDBJ databases">
        <title>Deep-cultivation of Planctomycetes and their phenomic and genomic characterization uncovers novel biology.</title>
        <authorList>
            <person name="Wiegand S."/>
            <person name="Jogler M."/>
            <person name="Boedeker C."/>
            <person name="Pinto D."/>
            <person name="Vollmers J."/>
            <person name="Rivas-Marin E."/>
            <person name="Kohn T."/>
            <person name="Peeters S.H."/>
            <person name="Heuer A."/>
            <person name="Rast P."/>
            <person name="Oberbeckmann S."/>
            <person name="Bunk B."/>
            <person name="Jeske O."/>
            <person name="Meyerdierks A."/>
            <person name="Storesund J.E."/>
            <person name="Kallscheuer N."/>
            <person name="Luecker S."/>
            <person name="Lage O.M."/>
            <person name="Pohl T."/>
            <person name="Merkel B.J."/>
            <person name="Hornburger P."/>
            <person name="Mueller R.-W."/>
            <person name="Bruemmer F."/>
            <person name="Labrenz M."/>
            <person name="Spormann A.M."/>
            <person name="Op den Camp H."/>
            <person name="Overmann J."/>
            <person name="Amann R."/>
            <person name="Jetten M.S.M."/>
            <person name="Mascher T."/>
            <person name="Medema M.H."/>
            <person name="Devos D.P."/>
            <person name="Kaster A.-K."/>
            <person name="Ovreas L."/>
            <person name="Rohde M."/>
            <person name="Galperin M.Y."/>
            <person name="Jogler C."/>
        </authorList>
    </citation>
    <scope>NUCLEOTIDE SEQUENCE [LARGE SCALE GENOMIC DNA]</scope>
    <source>
        <strain evidence="5 6">HG15A2</strain>
    </source>
</reference>
<dbReference type="EMBL" id="CP036263">
    <property type="protein sequence ID" value="QDS98097.1"/>
    <property type="molecule type" value="Genomic_DNA"/>
</dbReference>
<dbReference type="GO" id="GO:0005737">
    <property type="term" value="C:cytoplasm"/>
    <property type="evidence" value="ECO:0007669"/>
    <property type="project" value="UniProtKB-ARBA"/>
</dbReference>
<name>A0A517MTI8_9BACT</name>
<feature type="compositionally biased region" description="Basic and acidic residues" evidence="4">
    <location>
        <begin position="110"/>
        <end position="128"/>
    </location>
</feature>